<evidence type="ECO:0000256" key="1">
    <source>
        <dbReference type="ARBA" id="ARBA00023125"/>
    </source>
</evidence>
<reference evidence="4 5" key="1">
    <citation type="journal article" date="2011" name="J. Bacteriol.">
        <title>Genome sequence of Brevibacillus laterosporus LMG 15441, a pathogen of invertebrates.</title>
        <authorList>
            <person name="Djukic M."/>
            <person name="Poehlein A."/>
            <person name="Thurmer A."/>
            <person name="Daniel R."/>
        </authorList>
    </citation>
    <scope>NUCLEOTIDE SEQUENCE [LARGE SCALE GENOMIC DNA]</scope>
    <source>
        <strain evidence="4 5">LMG 15441</strain>
    </source>
</reference>
<dbReference type="Gene3D" id="1.10.357.10">
    <property type="entry name" value="Tetracycline Repressor, domain 2"/>
    <property type="match status" value="2"/>
</dbReference>
<name>A0A075RBK9_BRELA</name>
<evidence type="ECO:0000259" key="3">
    <source>
        <dbReference type="PROSITE" id="PS50977"/>
    </source>
</evidence>
<dbReference type="RefSeq" id="WP_003336302.1">
    <property type="nucleotide sequence ID" value="NZ_CP007806.1"/>
</dbReference>
<dbReference type="PROSITE" id="PS50977">
    <property type="entry name" value="HTH_TETR_2"/>
    <property type="match status" value="1"/>
</dbReference>
<protein>
    <submittedName>
        <fullName evidence="4">Division inhibitor protein</fullName>
    </submittedName>
</protein>
<dbReference type="InterPro" id="IPR001647">
    <property type="entry name" value="HTH_TetR"/>
</dbReference>
<evidence type="ECO:0000313" key="4">
    <source>
        <dbReference type="EMBL" id="AIG26895.1"/>
    </source>
</evidence>
<dbReference type="Pfam" id="PF14246">
    <property type="entry name" value="TetR_C_7"/>
    <property type="match status" value="1"/>
</dbReference>
<dbReference type="InterPro" id="IPR039536">
    <property type="entry name" value="TetR_C_Proteobacteria"/>
</dbReference>
<sequence length="195" mass="22683">MRKESTNDKILQATIDLLKEQGYRATTTKAIAEKAGVNEVTIFRNFGSKDKIMEMIVQRHTFQMDIIRDYFTWELEVDLLHIGQYFLRQLTEMQDIISISFRDPTVFAELVKKISIQPNQFKQMLTDYFAKMKEKGKIADIDCVATAELFICLTTGYFFMRFSLCRSLITLNEQEIMHHTINTFIRGISPGTPSE</sequence>
<keyword evidence="5" id="KW-1185">Reference proteome</keyword>
<dbReference type="GO" id="GO:0000976">
    <property type="term" value="F:transcription cis-regulatory region binding"/>
    <property type="evidence" value="ECO:0007669"/>
    <property type="project" value="TreeGrafter"/>
</dbReference>
<dbReference type="Pfam" id="PF00440">
    <property type="entry name" value="TetR_N"/>
    <property type="match status" value="1"/>
</dbReference>
<dbReference type="GO" id="GO:0003700">
    <property type="term" value="F:DNA-binding transcription factor activity"/>
    <property type="evidence" value="ECO:0007669"/>
    <property type="project" value="TreeGrafter"/>
</dbReference>
<feature type="domain" description="HTH tetR-type" evidence="3">
    <location>
        <begin position="4"/>
        <end position="64"/>
    </location>
</feature>
<accession>A0A075RBK9</accession>
<dbReference type="InterPro" id="IPR050109">
    <property type="entry name" value="HTH-type_TetR-like_transc_reg"/>
</dbReference>
<gene>
    <name evidence="4" type="ORF">BRLA_c025760</name>
</gene>
<feature type="DNA-binding region" description="H-T-H motif" evidence="2">
    <location>
        <begin position="27"/>
        <end position="46"/>
    </location>
</feature>
<dbReference type="AlphaFoldDB" id="A0A075RBK9"/>
<proteinExistence type="predicted"/>
<dbReference type="PRINTS" id="PR00455">
    <property type="entry name" value="HTHTETR"/>
</dbReference>
<dbReference type="eggNOG" id="COG1309">
    <property type="taxonomic scope" value="Bacteria"/>
</dbReference>
<organism evidence="4 5">
    <name type="scientific">Brevibacillus laterosporus LMG 15441</name>
    <dbReference type="NCBI Taxonomy" id="1042163"/>
    <lineage>
        <taxon>Bacteria</taxon>
        <taxon>Bacillati</taxon>
        <taxon>Bacillota</taxon>
        <taxon>Bacilli</taxon>
        <taxon>Bacillales</taxon>
        <taxon>Paenibacillaceae</taxon>
        <taxon>Brevibacillus</taxon>
    </lineage>
</organism>
<evidence type="ECO:0000256" key="2">
    <source>
        <dbReference type="PROSITE-ProRule" id="PRU00335"/>
    </source>
</evidence>
<evidence type="ECO:0000313" key="5">
    <source>
        <dbReference type="Proteomes" id="UP000005850"/>
    </source>
</evidence>
<dbReference type="InterPro" id="IPR009057">
    <property type="entry name" value="Homeodomain-like_sf"/>
</dbReference>
<dbReference type="PANTHER" id="PTHR30055">
    <property type="entry name" value="HTH-TYPE TRANSCRIPTIONAL REGULATOR RUTR"/>
    <property type="match status" value="1"/>
</dbReference>
<dbReference type="Proteomes" id="UP000005850">
    <property type="component" value="Chromosome"/>
</dbReference>
<dbReference type="EMBL" id="CP007806">
    <property type="protein sequence ID" value="AIG26895.1"/>
    <property type="molecule type" value="Genomic_DNA"/>
</dbReference>
<dbReference type="HOGENOM" id="CLU_069356_27_3_9"/>
<dbReference type="PANTHER" id="PTHR30055:SF226">
    <property type="entry name" value="HTH-TYPE TRANSCRIPTIONAL REGULATOR PKSA"/>
    <property type="match status" value="1"/>
</dbReference>
<keyword evidence="1 2" id="KW-0238">DNA-binding</keyword>
<dbReference type="KEGG" id="blr:BRLA_c025760"/>
<dbReference type="SUPFAM" id="SSF46689">
    <property type="entry name" value="Homeodomain-like"/>
    <property type="match status" value="1"/>
</dbReference>
<dbReference type="STRING" id="1042163.BRLA_c025760"/>